<name>A0A6V7SFX3_PLAVN</name>
<evidence type="ECO:0000313" key="1">
    <source>
        <dbReference type="EMBL" id="CAD2098003.1"/>
    </source>
</evidence>
<gene>
    <name evidence="1" type="ORF">PVLDE_1200990</name>
</gene>
<dbReference type="GO" id="GO:0006631">
    <property type="term" value="P:fatty acid metabolic process"/>
    <property type="evidence" value="ECO:0007669"/>
    <property type="project" value="TreeGrafter"/>
</dbReference>
<evidence type="ECO:0000313" key="2">
    <source>
        <dbReference type="Proteomes" id="UP000515308"/>
    </source>
</evidence>
<proteinExistence type="predicted"/>
<dbReference type="VEuPathDB" id="PlasmoDB:PVLDE_1200990"/>
<dbReference type="SUPFAM" id="SSF56801">
    <property type="entry name" value="Acetyl-CoA synthetase-like"/>
    <property type="match status" value="1"/>
</dbReference>
<dbReference type="GO" id="GO:0031956">
    <property type="term" value="F:medium-chain fatty acid-CoA ligase activity"/>
    <property type="evidence" value="ECO:0007669"/>
    <property type="project" value="TreeGrafter"/>
</dbReference>
<protein>
    <recommendedName>
        <fullName evidence="3">AMP-dependent synthetase/ligase domain-containing protein</fullName>
    </recommendedName>
</protein>
<dbReference type="EMBL" id="LR865374">
    <property type="protein sequence ID" value="CAD2098003.1"/>
    <property type="molecule type" value="Genomic_DNA"/>
</dbReference>
<dbReference type="InterPro" id="IPR042099">
    <property type="entry name" value="ANL_N_sf"/>
</dbReference>
<accession>A0A6V7SFX3</accession>
<evidence type="ECO:0008006" key="3">
    <source>
        <dbReference type="Google" id="ProtNLM"/>
    </source>
</evidence>
<organism evidence="1 2">
    <name type="scientific">Plasmodium vinckei lentum</name>
    <dbReference type="NCBI Taxonomy" id="138297"/>
    <lineage>
        <taxon>Eukaryota</taxon>
        <taxon>Sar</taxon>
        <taxon>Alveolata</taxon>
        <taxon>Apicomplexa</taxon>
        <taxon>Aconoidasida</taxon>
        <taxon>Haemosporida</taxon>
        <taxon>Plasmodiidae</taxon>
        <taxon>Plasmodium</taxon>
        <taxon>Plasmodium (Vinckeia)</taxon>
    </lineage>
</organism>
<dbReference type="PANTHER" id="PTHR43201">
    <property type="entry name" value="ACYL-COA SYNTHETASE"/>
    <property type="match status" value="1"/>
</dbReference>
<reference evidence="1 2" key="1">
    <citation type="submission" date="2020-08" db="EMBL/GenBank/DDBJ databases">
        <authorList>
            <person name="Ramaprasad A."/>
        </authorList>
    </citation>
    <scope>NUCLEOTIDE SEQUENCE [LARGE SCALE GENOMIC DNA]</scope>
</reference>
<dbReference type="Proteomes" id="UP000515308">
    <property type="component" value="Chromosome PVLDE_12"/>
</dbReference>
<dbReference type="AlphaFoldDB" id="A0A6V7SFX3"/>
<dbReference type="PANTHER" id="PTHR43201:SF32">
    <property type="entry name" value="2-SUCCINYLBENZOATE--COA LIGASE, CHLOROPLASTIC_PEROXISOMAL"/>
    <property type="match status" value="1"/>
</dbReference>
<sequence>MRVILFRKLGIARRMFGTIQNILNEPFNIYTNNHIVTSTHFSKEVYIMNNKLLYYIRDYFKLNYCLNIVNNNNNNHNKTRVGCLFPPCYSQLVFKFCILLNNFDYVSIPTPINKSKQIKQKYSFYIAENNIDLILCHPFYKHYIEEIAYNLQLPFLICYDKPDIITPHEYLEDLQEGKENFAHNLFHNLEKSNDLIKEWATNIEGNENAIPNSNKNFEQLSNLKNEIKTEKDKNDNYLHMQLSKENECDKSIKFKLSDILEQGKSIRNAIEFNEGNKNVLICLPANNIQYFDIIFSMLNMNATIIYPEICKNKLLKNNYMEWFKNNMKSNKDNNFSIHDLMIKNDFTNIDFDFIDGPTLFEEIQNNEQKINILICNNYLLRDFITFFENSQINNITKREFIQKKASHINTVIINGNELMPGINKKYIDKIKNIFINAKIYQRYVIQEIGTVCILDYDQLDNENINYDRKLAGYILPNISIKIDKETNLMKIKSNNIFSEYYNNNKITENSFDQDGFFKTKYLASVNERNSLLKIEGIHNSLENMPDEYYLYYKQRRDKMEKHPPGYLKRVKLQGKIWGNFHANKKNWKRKF</sequence>
<dbReference type="Gene3D" id="3.40.50.12780">
    <property type="entry name" value="N-terminal domain of ligase-like"/>
    <property type="match status" value="1"/>
</dbReference>